<dbReference type="GO" id="GO:0043495">
    <property type="term" value="F:protein-membrane adaptor activity"/>
    <property type="evidence" value="ECO:0000318"/>
    <property type="project" value="GO_Central"/>
</dbReference>
<dbReference type="FunCoup" id="A0A7M7RGL8">
    <property type="interactions" value="1670"/>
</dbReference>
<evidence type="ECO:0000256" key="3">
    <source>
        <dbReference type="ARBA" id="ARBA00022692"/>
    </source>
</evidence>
<evidence type="ECO:0000256" key="4">
    <source>
        <dbReference type="ARBA" id="ARBA00022989"/>
    </source>
</evidence>
<dbReference type="FunFam" id="2.60.40.10:FF:000334">
    <property type="entry name" value="vesicle-associated membrane protein-associated protein A isoform X1"/>
    <property type="match status" value="1"/>
</dbReference>
<dbReference type="InParanoid" id="A0A7M7RGL8"/>
<evidence type="ECO:0000259" key="10">
    <source>
        <dbReference type="PROSITE" id="PS50202"/>
    </source>
</evidence>
<feature type="region of interest" description="Disordered" evidence="8">
    <location>
        <begin position="195"/>
        <end position="214"/>
    </location>
</feature>
<dbReference type="PROSITE" id="PS50202">
    <property type="entry name" value="MSP"/>
    <property type="match status" value="1"/>
</dbReference>
<comment type="subcellular location">
    <subcellularLocation>
        <location evidence="1">Membrane</location>
        <topology evidence="1">Single-pass type IV membrane protein</topology>
    </subcellularLocation>
</comment>
<protein>
    <recommendedName>
        <fullName evidence="10">MSP domain-containing protein</fullName>
    </recommendedName>
</protein>
<evidence type="ECO:0000256" key="1">
    <source>
        <dbReference type="ARBA" id="ARBA00004211"/>
    </source>
</evidence>
<feature type="transmembrane region" description="Helical" evidence="9">
    <location>
        <begin position="219"/>
        <end position="240"/>
    </location>
</feature>
<dbReference type="GeneID" id="580779"/>
<feature type="domain" description="MSP" evidence="10">
    <location>
        <begin position="7"/>
        <end position="124"/>
    </location>
</feature>
<accession>A0A7M7RGL8</accession>
<organism evidence="11 12">
    <name type="scientific">Strongylocentrotus purpuratus</name>
    <name type="common">Purple sea urchin</name>
    <dbReference type="NCBI Taxonomy" id="7668"/>
    <lineage>
        <taxon>Eukaryota</taxon>
        <taxon>Metazoa</taxon>
        <taxon>Echinodermata</taxon>
        <taxon>Eleutherozoa</taxon>
        <taxon>Echinozoa</taxon>
        <taxon>Echinoidea</taxon>
        <taxon>Euechinoidea</taxon>
        <taxon>Echinacea</taxon>
        <taxon>Camarodonta</taxon>
        <taxon>Echinidea</taxon>
        <taxon>Strongylocentrotidae</taxon>
        <taxon>Strongylocentrotus</taxon>
    </lineage>
</organism>
<name>A0A7M7RGL8_STRPU</name>
<dbReference type="EnsemblMetazoa" id="XM_780817">
    <property type="protein sequence ID" value="XP_785910"/>
    <property type="gene ID" value="LOC580779"/>
</dbReference>
<dbReference type="InterPro" id="IPR008962">
    <property type="entry name" value="PapD-like_sf"/>
</dbReference>
<keyword evidence="4 9" id="KW-1133">Transmembrane helix</keyword>
<dbReference type="InterPro" id="IPR016763">
    <property type="entry name" value="VAP"/>
</dbReference>
<keyword evidence="3 9" id="KW-0812">Transmembrane</keyword>
<dbReference type="KEGG" id="spu:580779"/>
<dbReference type="PANTHER" id="PTHR10809:SF6">
    <property type="entry name" value="AT11025P-RELATED"/>
    <property type="match status" value="1"/>
</dbReference>
<evidence type="ECO:0000256" key="7">
    <source>
        <dbReference type="SAM" id="Coils"/>
    </source>
</evidence>
<dbReference type="Gene3D" id="2.60.40.10">
    <property type="entry name" value="Immunoglobulins"/>
    <property type="match status" value="1"/>
</dbReference>
<evidence type="ECO:0000256" key="5">
    <source>
        <dbReference type="ARBA" id="ARBA00023054"/>
    </source>
</evidence>
<dbReference type="PIRSF" id="PIRSF019693">
    <property type="entry name" value="VAMP-associated"/>
    <property type="match status" value="1"/>
</dbReference>
<feature type="region of interest" description="Disordered" evidence="8">
    <location>
        <begin position="132"/>
        <end position="158"/>
    </location>
</feature>
<dbReference type="InterPro" id="IPR000535">
    <property type="entry name" value="MSP_dom"/>
</dbReference>
<evidence type="ECO:0000256" key="9">
    <source>
        <dbReference type="SAM" id="Phobius"/>
    </source>
</evidence>
<evidence type="ECO:0000313" key="12">
    <source>
        <dbReference type="Proteomes" id="UP000007110"/>
    </source>
</evidence>
<dbReference type="OMA" id="LRCTFEM"/>
<evidence type="ECO:0000313" key="11">
    <source>
        <dbReference type="EnsemblMetazoa" id="XP_785910"/>
    </source>
</evidence>
<dbReference type="RefSeq" id="XP_785910.1">
    <property type="nucleotide sequence ID" value="XM_780817.5"/>
</dbReference>
<evidence type="ECO:0000256" key="6">
    <source>
        <dbReference type="ARBA" id="ARBA00023136"/>
    </source>
</evidence>
<reference evidence="11" key="2">
    <citation type="submission" date="2021-01" db="UniProtKB">
        <authorList>
            <consortium name="EnsemblMetazoa"/>
        </authorList>
    </citation>
    <scope>IDENTIFICATION</scope>
</reference>
<evidence type="ECO:0000256" key="2">
    <source>
        <dbReference type="ARBA" id="ARBA00008932"/>
    </source>
</evidence>
<dbReference type="Proteomes" id="UP000007110">
    <property type="component" value="Unassembled WGS sequence"/>
</dbReference>
<reference evidence="12" key="1">
    <citation type="submission" date="2015-02" db="EMBL/GenBank/DDBJ databases">
        <title>Genome sequencing for Strongylocentrotus purpuratus.</title>
        <authorList>
            <person name="Murali S."/>
            <person name="Liu Y."/>
            <person name="Vee V."/>
            <person name="English A."/>
            <person name="Wang M."/>
            <person name="Skinner E."/>
            <person name="Han Y."/>
            <person name="Muzny D.M."/>
            <person name="Worley K.C."/>
            <person name="Gibbs R.A."/>
        </authorList>
    </citation>
    <scope>NUCLEOTIDE SEQUENCE</scope>
</reference>
<evidence type="ECO:0000256" key="8">
    <source>
        <dbReference type="SAM" id="MobiDB-lite"/>
    </source>
</evidence>
<dbReference type="GO" id="GO:0005789">
    <property type="term" value="C:endoplasmic reticulum membrane"/>
    <property type="evidence" value="ECO:0000318"/>
    <property type="project" value="GO_Central"/>
</dbReference>
<dbReference type="SUPFAM" id="SSF49354">
    <property type="entry name" value="PapD-like"/>
    <property type="match status" value="1"/>
</dbReference>
<dbReference type="Pfam" id="PF00635">
    <property type="entry name" value="Motile_Sperm"/>
    <property type="match status" value="1"/>
</dbReference>
<dbReference type="GO" id="GO:0005886">
    <property type="term" value="C:plasma membrane"/>
    <property type="evidence" value="ECO:0000318"/>
    <property type="project" value="GO_Central"/>
</dbReference>
<keyword evidence="6 9" id="KW-0472">Membrane</keyword>
<comment type="similarity">
    <text evidence="2">Belongs to the VAMP-associated protein (VAP) (TC 9.B.17) family.</text>
</comment>
<dbReference type="InterPro" id="IPR013783">
    <property type="entry name" value="Ig-like_fold"/>
</dbReference>
<feature type="coiled-coil region" evidence="7">
    <location>
        <begin position="166"/>
        <end position="193"/>
    </location>
</feature>
<dbReference type="AlphaFoldDB" id="A0A7M7RGL8"/>
<dbReference type="PANTHER" id="PTHR10809">
    <property type="entry name" value="VESICLE-ASSOCIATED MEMBRANE PROTEIN-ASSOCIATED PROTEIN"/>
    <property type="match status" value="1"/>
</dbReference>
<dbReference type="OrthoDB" id="264603at2759"/>
<proteinExistence type="inferred from homology"/>
<keyword evidence="12" id="KW-1185">Reference proteome</keyword>
<dbReference type="GO" id="GO:0090158">
    <property type="term" value="P:endoplasmic reticulum membrane organization"/>
    <property type="evidence" value="ECO:0000318"/>
    <property type="project" value="GO_Central"/>
</dbReference>
<dbReference type="GO" id="GO:0061817">
    <property type="term" value="P:endoplasmic reticulum-plasma membrane tethering"/>
    <property type="evidence" value="ECO:0000318"/>
    <property type="project" value="GO_Central"/>
</dbReference>
<sequence length="241" mass="26927">MAKPDQLLAIKPPTELRFRGPFTDVVTSELTLSNPSDKILCFKIKTTAPRRYCVRPNSGIMIPNQNVTVSVMLQPFDFDPNEKNKHKFMVQSIVIPKADIDLEAVWKASDVAAIMDTKLKCVFEWPANQAPAPASQEKVESASAESKPIQSTVPQVGEEKLETRDLDTVVKECKQLRREVGSLRAENTQLRTEGVRQRRVEGGQPMKTVSPTVTETKPMLPSTMIILAIFILGFLIGKYVF</sequence>
<keyword evidence="5 7" id="KW-0175">Coiled coil</keyword>